<comment type="subcellular location">
    <subcellularLocation>
        <location evidence="11">Cytoplasm</location>
    </subcellularLocation>
</comment>
<dbReference type="EC" id="3.1.26.8" evidence="11 12"/>
<comment type="catalytic activity">
    <reaction evidence="11">
        <text>Endonucleolytic cleavage of RNA, removing 21 and 42 nucleotides, respectively, from the 5'- and 3'-termini of a 5S-rRNA precursor.</text>
        <dbReference type="EC" id="3.1.26.8"/>
    </reaction>
</comment>
<evidence type="ECO:0000256" key="11">
    <source>
        <dbReference type="HAMAP-Rule" id="MF_01469"/>
    </source>
</evidence>
<dbReference type="InterPro" id="IPR034141">
    <property type="entry name" value="TOPRIM_RNase_M5-like"/>
</dbReference>
<keyword evidence="5" id="KW-0479">Metal-binding</keyword>
<keyword evidence="10 11" id="KW-0694">RNA-binding</keyword>
<feature type="domain" description="Toprim" evidence="13">
    <location>
        <begin position="1"/>
        <end position="95"/>
    </location>
</feature>
<dbReference type="PANTHER" id="PTHR39156">
    <property type="entry name" value="RIBONUCLEASE M5"/>
    <property type="match status" value="1"/>
</dbReference>
<dbReference type="SUPFAM" id="SSF110455">
    <property type="entry name" value="Toprim domain"/>
    <property type="match status" value="1"/>
</dbReference>
<keyword evidence="2 11" id="KW-0690">Ribosome biogenesis</keyword>
<protein>
    <recommendedName>
        <fullName evidence="11 12">Ribonuclease M5</fullName>
        <ecNumber evidence="11 12">3.1.26.8</ecNumber>
    </recommendedName>
    <alternativeName>
        <fullName evidence="11">RNase M5</fullName>
    </alternativeName>
    <alternativeName>
        <fullName evidence="11">Ribosomal RNA terminal maturase M5</fullName>
    </alternativeName>
</protein>
<proteinExistence type="inferred from homology"/>
<evidence type="ECO:0000256" key="4">
    <source>
        <dbReference type="ARBA" id="ARBA00022722"/>
    </source>
</evidence>
<comment type="caution">
    <text evidence="14">The sequence shown here is derived from an EMBL/GenBank/DDBJ whole genome shotgun (WGS) entry which is preliminary data.</text>
</comment>
<keyword evidence="4 11" id="KW-0540">Nuclease</keyword>
<evidence type="ECO:0000256" key="7">
    <source>
        <dbReference type="ARBA" id="ARBA00022759"/>
    </source>
</evidence>
<keyword evidence="8 11" id="KW-0378">Hydrolase</keyword>
<dbReference type="GO" id="GO:0019843">
    <property type="term" value="F:rRNA binding"/>
    <property type="evidence" value="ECO:0007669"/>
    <property type="project" value="UniProtKB-KW"/>
</dbReference>
<dbReference type="Gene3D" id="3.40.1360.10">
    <property type="match status" value="1"/>
</dbReference>
<dbReference type="GO" id="GO:0043822">
    <property type="term" value="F:ribonuclease M5 activity"/>
    <property type="evidence" value="ECO:0007669"/>
    <property type="project" value="UniProtKB-UniRule"/>
</dbReference>
<dbReference type="InterPro" id="IPR004466">
    <property type="entry name" value="RNase_M5"/>
</dbReference>
<dbReference type="GO" id="GO:0005737">
    <property type="term" value="C:cytoplasm"/>
    <property type="evidence" value="ECO:0007669"/>
    <property type="project" value="UniProtKB-SubCell"/>
</dbReference>
<evidence type="ECO:0000256" key="1">
    <source>
        <dbReference type="ARBA" id="ARBA00022490"/>
    </source>
</evidence>
<dbReference type="InterPro" id="IPR006171">
    <property type="entry name" value="TOPRIM_dom"/>
</dbReference>
<name>A0A6A8M8F5_9FIRM</name>
<reference evidence="14" key="1">
    <citation type="submission" date="2019-09" db="EMBL/GenBank/DDBJ databases">
        <title>In-depth cultivation of the pig gut microbiome towards novel bacterial diversity and tailored functional studies.</title>
        <authorList>
            <person name="Wylensek D."/>
            <person name="Hitch T.C.A."/>
            <person name="Clavel T."/>
        </authorList>
    </citation>
    <scope>NUCLEOTIDE SEQUENCE</scope>
    <source>
        <strain evidence="14">RF-744-FAT-WT-3</strain>
    </source>
</reference>
<evidence type="ECO:0000256" key="8">
    <source>
        <dbReference type="ARBA" id="ARBA00022801"/>
    </source>
</evidence>
<evidence type="ECO:0000256" key="3">
    <source>
        <dbReference type="ARBA" id="ARBA00022552"/>
    </source>
</evidence>
<dbReference type="GO" id="GO:0006364">
    <property type="term" value="P:rRNA processing"/>
    <property type="evidence" value="ECO:0007669"/>
    <property type="project" value="UniProtKB-UniRule"/>
</dbReference>
<accession>A0A6A8M8F5</accession>
<keyword evidence="3 11" id="KW-0698">rRNA processing</keyword>
<evidence type="ECO:0000259" key="13">
    <source>
        <dbReference type="PROSITE" id="PS50880"/>
    </source>
</evidence>
<dbReference type="NCBIfam" id="TIGR00334">
    <property type="entry name" value="5S_RNA_mat_M5"/>
    <property type="match status" value="1"/>
</dbReference>
<dbReference type="Pfam" id="PF01751">
    <property type="entry name" value="Toprim"/>
    <property type="match status" value="1"/>
</dbReference>
<keyword evidence="1 11" id="KW-0963">Cytoplasm</keyword>
<keyword evidence="9" id="KW-0460">Magnesium</keyword>
<dbReference type="EMBL" id="VUNB01000003">
    <property type="protein sequence ID" value="MST68798.1"/>
    <property type="molecule type" value="Genomic_DNA"/>
</dbReference>
<dbReference type="PANTHER" id="PTHR39156:SF1">
    <property type="entry name" value="RIBONUCLEASE M5"/>
    <property type="match status" value="1"/>
</dbReference>
<sequence length="179" mass="19423">MVVEGRDDVDVVSRACDALIIPTHGFGITKETWELIEKAYKEKGIIILTDPDFSGEEIRKKITARFPDAVQAYLPREKAIRPSDGDIGVENARPEDVIMAIEKAHGVSSVDKGEQGEPVTMDLLIQLGLAGGEGSSEKRGRAGALLGTGYGNTKSFLNKLNRFGITRDQLIEAVEKGNI</sequence>
<comment type="similarity">
    <text evidence="11">Belongs to the ribonuclease M5 family.</text>
</comment>
<keyword evidence="7 11" id="KW-0255">Endonuclease</keyword>
<evidence type="ECO:0000256" key="12">
    <source>
        <dbReference type="NCBIfam" id="TIGR00334"/>
    </source>
</evidence>
<evidence type="ECO:0000256" key="10">
    <source>
        <dbReference type="ARBA" id="ARBA00022884"/>
    </source>
</evidence>
<evidence type="ECO:0000256" key="5">
    <source>
        <dbReference type="ARBA" id="ARBA00022723"/>
    </source>
</evidence>
<evidence type="ECO:0000313" key="14">
    <source>
        <dbReference type="EMBL" id="MST68798.1"/>
    </source>
</evidence>
<dbReference type="AlphaFoldDB" id="A0A6A8M8F5"/>
<dbReference type="Pfam" id="PF13331">
    <property type="entry name" value="DUF4093"/>
    <property type="match status" value="1"/>
</dbReference>
<organism evidence="14">
    <name type="scientific">Baileyella intestinalis</name>
    <dbReference type="NCBI Taxonomy" id="2606709"/>
    <lineage>
        <taxon>Bacteria</taxon>
        <taxon>Bacillati</taxon>
        <taxon>Bacillota</taxon>
        <taxon>Clostridia</taxon>
        <taxon>Peptostreptococcales</taxon>
        <taxon>Anaerovoracaceae</taxon>
        <taxon>Baileyella</taxon>
    </lineage>
</organism>
<dbReference type="InterPro" id="IPR025156">
    <property type="entry name" value="RNase_M5_C"/>
</dbReference>
<evidence type="ECO:0000256" key="2">
    <source>
        <dbReference type="ARBA" id="ARBA00022517"/>
    </source>
</evidence>
<evidence type="ECO:0000256" key="9">
    <source>
        <dbReference type="ARBA" id="ARBA00022842"/>
    </source>
</evidence>
<dbReference type="HAMAP" id="MF_01469">
    <property type="entry name" value="RNase_M5"/>
    <property type="match status" value="1"/>
</dbReference>
<dbReference type="CDD" id="cd01027">
    <property type="entry name" value="TOPRIM_RNase_M5_like"/>
    <property type="match status" value="1"/>
</dbReference>
<evidence type="ECO:0000256" key="6">
    <source>
        <dbReference type="ARBA" id="ARBA00022730"/>
    </source>
</evidence>
<comment type="function">
    <text evidence="11">Required for correct processing of both the 5' and 3' ends of 5S rRNA precursor. Cleaves both sides of a double-stranded region yielding mature 5S rRNA in one step.</text>
</comment>
<dbReference type="PROSITE" id="PS50880">
    <property type="entry name" value="TOPRIM"/>
    <property type="match status" value="1"/>
</dbReference>
<gene>
    <name evidence="11 14" type="primary">rnmV</name>
    <name evidence="14" type="ORF">FYJ66_04230</name>
</gene>
<dbReference type="GO" id="GO:0046872">
    <property type="term" value="F:metal ion binding"/>
    <property type="evidence" value="ECO:0007669"/>
    <property type="project" value="UniProtKB-KW"/>
</dbReference>
<keyword evidence="6 11" id="KW-0699">rRNA-binding</keyword>